<feature type="transmembrane region" description="Helical" evidence="8">
    <location>
        <begin position="271"/>
        <end position="290"/>
    </location>
</feature>
<feature type="transmembrane region" description="Helical" evidence="8">
    <location>
        <begin position="12"/>
        <end position="29"/>
    </location>
</feature>
<evidence type="ECO:0000256" key="5">
    <source>
        <dbReference type="ARBA" id="ARBA00022692"/>
    </source>
</evidence>
<feature type="transmembrane region" description="Helical" evidence="8">
    <location>
        <begin position="74"/>
        <end position="94"/>
    </location>
</feature>
<gene>
    <name evidence="10" type="primary">rarD</name>
    <name evidence="10" type="ORF">DL897_17605</name>
</gene>
<name>A0A364K0I0_9BACL</name>
<dbReference type="SUPFAM" id="SSF103481">
    <property type="entry name" value="Multidrug resistance efflux transporter EmrE"/>
    <property type="match status" value="2"/>
</dbReference>
<dbReference type="Pfam" id="PF00892">
    <property type="entry name" value="EamA"/>
    <property type="match status" value="2"/>
</dbReference>
<evidence type="ECO:0000259" key="9">
    <source>
        <dbReference type="Pfam" id="PF00892"/>
    </source>
</evidence>
<feature type="domain" description="EamA" evidence="9">
    <location>
        <begin position="10"/>
        <end position="146"/>
    </location>
</feature>
<reference evidence="10 11" key="1">
    <citation type="submission" date="2018-06" db="EMBL/GenBank/DDBJ databases">
        <title>Thermoflavimicrobium daqus sp. nov., a thermophilic microbe isolated from Moutai-flavour Daqu.</title>
        <authorList>
            <person name="Wang X."/>
            <person name="Zhou H."/>
        </authorList>
    </citation>
    <scope>NUCLEOTIDE SEQUENCE [LARGE SCALE GENOMIC DNA]</scope>
    <source>
        <strain evidence="10 11">FBKL4.011</strain>
    </source>
</reference>
<sequence length="302" mass="34334">MKKPNKDMKSGILYTFIAYASWGLLPIYWKLLDSYSSQEILAHRIFWSFIFVSVLLIFKKRWQNLKEFIKDKKRLFFIFLCGVLISVNWFIYIWAVNHGHLIEASLGYYINPLISIFLGTIILREQLNGWQKVAIGFAGIGVAVLTFSYGSFPWIALCLALSFAFYGLVKKIVNADAITGLALETFIMVPLALGYLLYIELYQGTGSFISSPLSLILLAIGSGVITAMPLLWFAMGAKVVPLSIIGIMQYLSPTINLLLGVLLYKESFTKTHFISFSFIWLGLILFSLSYTKWLRKVEHTQK</sequence>
<evidence type="ECO:0000313" key="10">
    <source>
        <dbReference type="EMBL" id="RAL20849.1"/>
    </source>
</evidence>
<keyword evidence="11" id="KW-1185">Reference proteome</keyword>
<evidence type="ECO:0000256" key="3">
    <source>
        <dbReference type="ARBA" id="ARBA00022448"/>
    </source>
</evidence>
<dbReference type="AlphaFoldDB" id="A0A364K0I0"/>
<accession>A0A364K0I0</accession>
<dbReference type="Proteomes" id="UP000251213">
    <property type="component" value="Unassembled WGS sequence"/>
</dbReference>
<comment type="similarity">
    <text evidence="2">Belongs to the EamA transporter family.</text>
</comment>
<evidence type="ECO:0000256" key="2">
    <source>
        <dbReference type="ARBA" id="ARBA00007362"/>
    </source>
</evidence>
<reference evidence="10 11" key="2">
    <citation type="submission" date="2018-06" db="EMBL/GenBank/DDBJ databases">
        <authorList>
            <person name="Zhirakovskaya E."/>
        </authorList>
    </citation>
    <scope>NUCLEOTIDE SEQUENCE [LARGE SCALE GENOMIC DNA]</scope>
    <source>
        <strain evidence="10 11">FBKL4.011</strain>
    </source>
</reference>
<feature type="transmembrane region" description="Helical" evidence="8">
    <location>
        <begin position="106"/>
        <end position="123"/>
    </location>
</feature>
<keyword evidence="6 8" id="KW-1133">Transmembrane helix</keyword>
<feature type="transmembrane region" description="Helical" evidence="8">
    <location>
        <begin position="135"/>
        <end position="166"/>
    </location>
</feature>
<organism evidence="10 11">
    <name type="scientific">Thermoflavimicrobium daqui</name>
    <dbReference type="NCBI Taxonomy" id="2137476"/>
    <lineage>
        <taxon>Bacteria</taxon>
        <taxon>Bacillati</taxon>
        <taxon>Bacillota</taxon>
        <taxon>Bacilli</taxon>
        <taxon>Bacillales</taxon>
        <taxon>Thermoactinomycetaceae</taxon>
        <taxon>Thermoflavimicrobium</taxon>
    </lineage>
</organism>
<comment type="caution">
    <text evidence="10">The sequence shown here is derived from an EMBL/GenBank/DDBJ whole genome shotgun (WGS) entry which is preliminary data.</text>
</comment>
<keyword evidence="5 8" id="KW-0812">Transmembrane</keyword>
<evidence type="ECO:0000313" key="11">
    <source>
        <dbReference type="Proteomes" id="UP000251213"/>
    </source>
</evidence>
<dbReference type="GO" id="GO:0005886">
    <property type="term" value="C:plasma membrane"/>
    <property type="evidence" value="ECO:0007669"/>
    <property type="project" value="UniProtKB-SubCell"/>
</dbReference>
<feature type="domain" description="EamA" evidence="9">
    <location>
        <begin position="155"/>
        <end position="287"/>
    </location>
</feature>
<feature type="transmembrane region" description="Helical" evidence="8">
    <location>
        <begin position="213"/>
        <end position="234"/>
    </location>
</feature>
<evidence type="ECO:0000256" key="8">
    <source>
        <dbReference type="SAM" id="Phobius"/>
    </source>
</evidence>
<evidence type="ECO:0000256" key="4">
    <source>
        <dbReference type="ARBA" id="ARBA00022475"/>
    </source>
</evidence>
<evidence type="ECO:0000256" key="1">
    <source>
        <dbReference type="ARBA" id="ARBA00004651"/>
    </source>
</evidence>
<feature type="transmembrane region" description="Helical" evidence="8">
    <location>
        <begin position="41"/>
        <end position="58"/>
    </location>
</feature>
<dbReference type="RefSeq" id="WP_113660422.1">
    <property type="nucleotide sequence ID" value="NZ_KZ845685.1"/>
</dbReference>
<dbReference type="InterPro" id="IPR004626">
    <property type="entry name" value="RarD"/>
</dbReference>
<dbReference type="InterPro" id="IPR000620">
    <property type="entry name" value="EamA_dom"/>
</dbReference>
<dbReference type="InterPro" id="IPR037185">
    <property type="entry name" value="EmrE-like"/>
</dbReference>
<comment type="subcellular location">
    <subcellularLocation>
        <location evidence="1">Cell membrane</location>
        <topology evidence="1">Multi-pass membrane protein</topology>
    </subcellularLocation>
</comment>
<feature type="transmembrane region" description="Helical" evidence="8">
    <location>
        <begin position="178"/>
        <end position="201"/>
    </location>
</feature>
<dbReference type="NCBIfam" id="TIGR00688">
    <property type="entry name" value="rarD"/>
    <property type="match status" value="1"/>
</dbReference>
<dbReference type="OrthoDB" id="369870at2"/>
<evidence type="ECO:0000256" key="7">
    <source>
        <dbReference type="ARBA" id="ARBA00023136"/>
    </source>
</evidence>
<dbReference type="PANTHER" id="PTHR22911:SF137">
    <property type="entry name" value="SOLUTE CARRIER FAMILY 35 MEMBER G2-RELATED"/>
    <property type="match status" value="1"/>
</dbReference>
<dbReference type="EMBL" id="QJKK01000023">
    <property type="protein sequence ID" value="RAL20849.1"/>
    <property type="molecule type" value="Genomic_DNA"/>
</dbReference>
<protein>
    <submittedName>
        <fullName evidence="10">EamA family transporter RarD</fullName>
    </submittedName>
</protein>
<proteinExistence type="inferred from homology"/>
<keyword evidence="4" id="KW-1003">Cell membrane</keyword>
<keyword evidence="7 8" id="KW-0472">Membrane</keyword>
<keyword evidence="3" id="KW-0813">Transport</keyword>
<dbReference type="PANTHER" id="PTHR22911">
    <property type="entry name" value="ACYL-MALONYL CONDENSING ENZYME-RELATED"/>
    <property type="match status" value="1"/>
</dbReference>
<feature type="transmembrane region" description="Helical" evidence="8">
    <location>
        <begin position="240"/>
        <end position="264"/>
    </location>
</feature>
<evidence type="ECO:0000256" key="6">
    <source>
        <dbReference type="ARBA" id="ARBA00022989"/>
    </source>
</evidence>